<protein>
    <recommendedName>
        <fullName evidence="2">MOSC domain-containing protein</fullName>
    </recommendedName>
</protein>
<reference evidence="3 4" key="1">
    <citation type="submission" date="2024-04" db="EMBL/GenBank/DDBJ databases">
        <authorList>
            <consortium name="Genoscope - CEA"/>
            <person name="William W."/>
        </authorList>
    </citation>
    <scope>NUCLEOTIDE SEQUENCE [LARGE SCALE GENOMIC DNA]</scope>
</reference>
<accession>A0AAV2I798</accession>
<dbReference type="InterPro" id="IPR005303">
    <property type="entry name" value="MOCOS_middle"/>
</dbReference>
<dbReference type="Pfam" id="PF03476">
    <property type="entry name" value="MOSC_N"/>
    <property type="match status" value="1"/>
</dbReference>
<evidence type="ECO:0000256" key="1">
    <source>
        <dbReference type="SAM" id="Phobius"/>
    </source>
</evidence>
<proteinExistence type="predicted"/>
<dbReference type="EMBL" id="CAXITT010000502">
    <property type="protein sequence ID" value="CAL1542692.1"/>
    <property type="molecule type" value="Genomic_DNA"/>
</dbReference>
<feature type="transmembrane region" description="Helical" evidence="1">
    <location>
        <begin position="12"/>
        <end position="31"/>
    </location>
</feature>
<dbReference type="GO" id="GO:0003824">
    <property type="term" value="F:catalytic activity"/>
    <property type="evidence" value="ECO:0007669"/>
    <property type="project" value="InterPro"/>
</dbReference>
<dbReference type="InterPro" id="IPR005302">
    <property type="entry name" value="MoCF_Sase_C"/>
</dbReference>
<dbReference type="AlphaFoldDB" id="A0AAV2I798"/>
<name>A0AAV2I798_LYMST</name>
<keyword evidence="4" id="KW-1185">Reference proteome</keyword>
<organism evidence="3 4">
    <name type="scientific">Lymnaea stagnalis</name>
    <name type="common">Great pond snail</name>
    <name type="synonym">Helix stagnalis</name>
    <dbReference type="NCBI Taxonomy" id="6523"/>
    <lineage>
        <taxon>Eukaryota</taxon>
        <taxon>Metazoa</taxon>
        <taxon>Spiralia</taxon>
        <taxon>Lophotrochozoa</taxon>
        <taxon>Mollusca</taxon>
        <taxon>Gastropoda</taxon>
        <taxon>Heterobranchia</taxon>
        <taxon>Euthyneura</taxon>
        <taxon>Panpulmonata</taxon>
        <taxon>Hygrophila</taxon>
        <taxon>Lymnaeoidea</taxon>
        <taxon>Lymnaeidae</taxon>
        <taxon>Lymnaea</taxon>
    </lineage>
</organism>
<dbReference type="PANTHER" id="PTHR14237">
    <property type="entry name" value="MOLYBDOPTERIN COFACTOR SULFURASE MOSC"/>
    <property type="match status" value="1"/>
</dbReference>
<evidence type="ECO:0000259" key="2">
    <source>
        <dbReference type="PROSITE" id="PS51340"/>
    </source>
</evidence>
<keyword evidence="1" id="KW-0472">Membrane</keyword>
<dbReference type="PANTHER" id="PTHR14237:SF19">
    <property type="entry name" value="MITOCHONDRIAL AMIDOXIME REDUCING COMPONENT 1"/>
    <property type="match status" value="1"/>
</dbReference>
<gene>
    <name evidence="3" type="ORF">GSLYS_00016226001</name>
</gene>
<keyword evidence="1" id="KW-0812">Transmembrane</keyword>
<evidence type="ECO:0000313" key="3">
    <source>
        <dbReference type="EMBL" id="CAL1542692.1"/>
    </source>
</evidence>
<dbReference type="Proteomes" id="UP001497497">
    <property type="component" value="Unassembled WGS sequence"/>
</dbReference>
<sequence>MATRLLSQSDHTIMAAVVAGAAVGLTMMAVVGHNHRKLFQQIGTVANLYIYPVKSCGAMEVSEANCTPVGLESNGVNDRHWMILDPSDHVITMKEEPRLTLVKCRSVDGRLLLEAPGMDHLQLPQRPDLRTRQRQHKILLGQAVTMVCCGGEAEKWISEFLGRSARMVFSCRDLGPRDVHGRPRRWPNTARQGDITIFAYLTSYLVTNTASLQSINGQMTTPASMISFRPNIAVRHTEAFDEDNWLELRIGENVLFHAVEPCRRCPITTIDPNTAEVNLERQPLELLKSFRCRPPYGTAPIFGLYVSLDLPGRVKVGDPVYVMRKK</sequence>
<dbReference type="Pfam" id="PF03473">
    <property type="entry name" value="MOSC"/>
    <property type="match status" value="1"/>
</dbReference>
<dbReference type="SUPFAM" id="SSF50800">
    <property type="entry name" value="PK beta-barrel domain-like"/>
    <property type="match status" value="1"/>
</dbReference>
<dbReference type="PROSITE" id="PS51340">
    <property type="entry name" value="MOSC"/>
    <property type="match status" value="1"/>
</dbReference>
<dbReference type="InterPro" id="IPR011037">
    <property type="entry name" value="Pyrv_Knase-like_insert_dom_sf"/>
</dbReference>
<dbReference type="GO" id="GO:0030151">
    <property type="term" value="F:molybdenum ion binding"/>
    <property type="evidence" value="ECO:0007669"/>
    <property type="project" value="InterPro"/>
</dbReference>
<comment type="caution">
    <text evidence="3">The sequence shown here is derived from an EMBL/GenBank/DDBJ whole genome shotgun (WGS) entry which is preliminary data.</text>
</comment>
<evidence type="ECO:0000313" key="4">
    <source>
        <dbReference type="Proteomes" id="UP001497497"/>
    </source>
</evidence>
<dbReference type="GO" id="GO:0030170">
    <property type="term" value="F:pyridoxal phosphate binding"/>
    <property type="evidence" value="ECO:0007669"/>
    <property type="project" value="InterPro"/>
</dbReference>
<dbReference type="SUPFAM" id="SSF141673">
    <property type="entry name" value="MOSC N-terminal domain-like"/>
    <property type="match status" value="1"/>
</dbReference>
<feature type="domain" description="MOSC" evidence="2">
    <location>
        <begin position="171"/>
        <end position="323"/>
    </location>
</feature>
<keyword evidence="1" id="KW-1133">Transmembrane helix</keyword>